<dbReference type="AlphaFoldDB" id="A0AAF3F1E5"/>
<dbReference type="InterPro" id="IPR000219">
    <property type="entry name" value="DH_dom"/>
</dbReference>
<dbReference type="Gene3D" id="1.20.900.10">
    <property type="entry name" value="Dbl homology (DH) domain"/>
    <property type="match status" value="1"/>
</dbReference>
<evidence type="ECO:0000259" key="2">
    <source>
        <dbReference type="PROSITE" id="PS50010"/>
    </source>
</evidence>
<dbReference type="GO" id="GO:0005886">
    <property type="term" value="C:plasma membrane"/>
    <property type="evidence" value="ECO:0007669"/>
    <property type="project" value="TreeGrafter"/>
</dbReference>
<dbReference type="CDD" id="cd00160">
    <property type="entry name" value="RhoGEF"/>
    <property type="match status" value="1"/>
</dbReference>
<name>A0AAF3F1E5_9BILA</name>
<dbReference type="SMART" id="SM00325">
    <property type="entry name" value="RhoGEF"/>
    <property type="match status" value="1"/>
</dbReference>
<dbReference type="GO" id="GO:0030139">
    <property type="term" value="C:endocytic vesicle"/>
    <property type="evidence" value="ECO:0007669"/>
    <property type="project" value="TreeGrafter"/>
</dbReference>
<dbReference type="GO" id="GO:0030424">
    <property type="term" value="C:axon"/>
    <property type="evidence" value="ECO:0007669"/>
    <property type="project" value="TreeGrafter"/>
</dbReference>
<feature type="region of interest" description="Disordered" evidence="1">
    <location>
        <begin position="972"/>
        <end position="1006"/>
    </location>
</feature>
<accession>A0AAF3F1E5</accession>
<feature type="domain" description="DH" evidence="2">
    <location>
        <begin position="382"/>
        <end position="573"/>
    </location>
</feature>
<dbReference type="GO" id="GO:0043542">
    <property type="term" value="P:endothelial cell migration"/>
    <property type="evidence" value="ECO:0007669"/>
    <property type="project" value="TreeGrafter"/>
</dbReference>
<dbReference type="PANTHER" id="PTHR13217">
    <property type="entry name" value="PLECKSTRIN HOMOLOGY DOMAIN-CONTAINING FAMILY G MEMBER 7"/>
    <property type="match status" value="1"/>
</dbReference>
<feature type="region of interest" description="Disordered" evidence="1">
    <location>
        <begin position="1110"/>
        <end position="1130"/>
    </location>
</feature>
<sequence length="1156" mass="130016">MFCSIPFKTTRRLIRSQRHSSPIFSASYSSLNDPIPEELESDVFQSKDEKRYVTTVTLGRNCSLAESRRKSDRRRPSLPVIQQEEVLASFSNHHPPNSSILSEEMMSTISSSGRGMSRGRRPSLAEWTETVNNRYQSMDAEDLGKENIVIVEFLEKEGEPSTEQVTFKPGQSLDEALESRLRERGVSVEGVAFFVEGSTTPLPEGADARNLQGYKILVRSRSTMRVSRNARTAVSMDETPIDRSSRKVSADAVSRKTSFVNAKMLAKSRQASECSRSNGSEEVLDSTRSRDSSHRDLTHLDEPGCSENLQIIDDGNATRRNRSVTSSRISLFFGKEKTEMLNRLNAFRDARQRQSTKLEIEDSWRAIVDPILMQNLSRKAADQQEAIWEIVNTEYNYISLLRTMDELSCCLTDVQRYNFLKDVDSNRVFINYSALFQANVNFWNRAIHPMLSEARKKHCPLDPTFLFAGFDDIHEWSRCYINFHLHHDEAHAYVSKKAKEHELFREFLTWAESHDGMKRQKLLDMLKCPMQRITRYSLLLKAVLRMSMHSEEQQLLQSMVERAESATHQLNFEMNNNDLRLQLHEVMKSIEGADYVDGEEFEKAFKNRCIPNLAHPMALRGGPARFRRVHMRAELKVKEGKTGAKVDMHCIIFTDMLLMCKNPNKKGDKLRIARPPIHISKIYYQPFFEQPCGFYMMIMSDFDVPAALYLMYTANMDETKRFLEMLGSAREEFYLLQKEDSPVDEFYRNAFDSPTHSISSIIHRKSSSMDSQVVAAAHAHLHHMRKTGTISSTEQLDRGMGLSGDWTNRGATPTHKLSVVSCHAAPISQSKSSVDLHLGINGARAASPEQTRHRSRSNSSGPELPDGNERNERSRSPSPTPATRTSRLDTPRGTPRNSSPQPASPEERTAGSPALLVTSTEEDDQQPSGSGRRFEKRYHTADGIDVLKPKGGPMPTGILKRFSWNVSTAMGASSRKISSKYQERDHSRRHSQSSTTESFGSSTSGICSSTGSYLDSVKDEEGKSHVSTICIGEDSCETLSTLNGSLDSPLQSLPEYPAESSSSFSSNGIMNGHSTHRSTPPIVCTPPVTDDVPPVLQAPPIVHEPMPMKSLISPPPPPPPTQPPQQTCASQKMAMIGPEHQLLKFIMDNKLETSDV</sequence>
<dbReference type="GO" id="GO:0005085">
    <property type="term" value="F:guanyl-nucleotide exchange factor activity"/>
    <property type="evidence" value="ECO:0007669"/>
    <property type="project" value="InterPro"/>
</dbReference>
<dbReference type="SUPFAM" id="SSF50729">
    <property type="entry name" value="PH domain-like"/>
    <property type="match status" value="1"/>
</dbReference>
<feature type="region of interest" description="Disordered" evidence="1">
    <location>
        <begin position="1050"/>
        <end position="1077"/>
    </location>
</feature>
<keyword evidence="3" id="KW-1185">Reference proteome</keyword>
<dbReference type="InterPro" id="IPR035899">
    <property type="entry name" value="DBL_dom_sf"/>
</dbReference>
<proteinExistence type="predicted"/>
<protein>
    <submittedName>
        <fullName evidence="4">DH domain-containing protein</fullName>
    </submittedName>
</protein>
<dbReference type="Proteomes" id="UP000887575">
    <property type="component" value="Unassembled WGS sequence"/>
</dbReference>
<feature type="region of interest" description="Disordered" evidence="1">
    <location>
        <begin position="267"/>
        <end position="302"/>
    </location>
</feature>
<feature type="compositionally biased region" description="Basic and acidic residues" evidence="1">
    <location>
        <begin position="285"/>
        <end position="302"/>
    </location>
</feature>
<evidence type="ECO:0000313" key="4">
    <source>
        <dbReference type="WBParaSite" id="MBELARI_LOCUS19542.1"/>
    </source>
</evidence>
<feature type="compositionally biased region" description="Low complexity" evidence="1">
    <location>
        <begin position="992"/>
        <end position="1006"/>
    </location>
</feature>
<evidence type="ECO:0000256" key="1">
    <source>
        <dbReference type="SAM" id="MobiDB-lite"/>
    </source>
</evidence>
<dbReference type="InterPro" id="IPR040181">
    <property type="entry name" value="PKHG5/7"/>
</dbReference>
<dbReference type="SUPFAM" id="SSF48065">
    <property type="entry name" value="DBL homology domain (DH-domain)"/>
    <property type="match status" value="1"/>
</dbReference>
<dbReference type="PANTHER" id="PTHR13217:SF11">
    <property type="entry name" value="PLECKSTRIN HOMOLOGY DOMAIN-CONTAINING FAMILY G MEMBER 5"/>
    <property type="match status" value="1"/>
</dbReference>
<organism evidence="3 4">
    <name type="scientific">Mesorhabditis belari</name>
    <dbReference type="NCBI Taxonomy" id="2138241"/>
    <lineage>
        <taxon>Eukaryota</taxon>
        <taxon>Metazoa</taxon>
        <taxon>Ecdysozoa</taxon>
        <taxon>Nematoda</taxon>
        <taxon>Chromadorea</taxon>
        <taxon>Rhabditida</taxon>
        <taxon>Rhabditina</taxon>
        <taxon>Rhabditomorpha</taxon>
        <taxon>Rhabditoidea</taxon>
        <taxon>Rhabditidae</taxon>
        <taxon>Mesorhabditinae</taxon>
        <taxon>Mesorhabditis</taxon>
    </lineage>
</organism>
<feature type="compositionally biased region" description="Basic and acidic residues" evidence="1">
    <location>
        <begin position="937"/>
        <end position="948"/>
    </location>
</feature>
<feature type="region of interest" description="Disordered" evidence="1">
    <location>
        <begin position="844"/>
        <end position="955"/>
    </location>
</feature>
<evidence type="ECO:0000313" key="3">
    <source>
        <dbReference type="Proteomes" id="UP000887575"/>
    </source>
</evidence>
<feature type="compositionally biased region" description="Polar residues" evidence="1">
    <location>
        <begin position="269"/>
        <end position="280"/>
    </location>
</feature>
<reference evidence="4" key="1">
    <citation type="submission" date="2024-02" db="UniProtKB">
        <authorList>
            <consortium name="WormBaseParasite"/>
        </authorList>
    </citation>
    <scope>IDENTIFICATION</scope>
</reference>
<dbReference type="WBParaSite" id="MBELARI_LOCUS19542.1">
    <property type="protein sequence ID" value="MBELARI_LOCUS19542.1"/>
    <property type="gene ID" value="MBELARI_LOCUS19542"/>
</dbReference>
<dbReference type="GO" id="GO:0007266">
    <property type="term" value="P:Rho protein signal transduction"/>
    <property type="evidence" value="ECO:0007669"/>
    <property type="project" value="TreeGrafter"/>
</dbReference>
<dbReference type="Pfam" id="PF00621">
    <property type="entry name" value="RhoGEF"/>
    <property type="match status" value="1"/>
</dbReference>
<feature type="compositionally biased region" description="Pro residues" evidence="1">
    <location>
        <begin position="1113"/>
        <end position="1123"/>
    </location>
</feature>
<dbReference type="PROSITE" id="PS50010">
    <property type="entry name" value="DH_2"/>
    <property type="match status" value="1"/>
</dbReference>
<dbReference type="CDD" id="cd13244">
    <property type="entry name" value="PH_PLEKHG5_G6"/>
    <property type="match status" value="1"/>
</dbReference>